<dbReference type="EMBL" id="JADBGQ010000005">
    <property type="protein sequence ID" value="KAG5398006.1"/>
    <property type="molecule type" value="Genomic_DNA"/>
</dbReference>
<comment type="caution">
    <text evidence="1">The sequence shown here is derived from an EMBL/GenBank/DDBJ whole genome shotgun (WGS) entry which is preliminary data.</text>
</comment>
<name>A0ABQ7MJD1_BRACM</name>
<sequence length="75" mass="8528">RDINRRRYDVTARSPVTSTSIYFYLQSCAQENGKGEMSNKLLTPARLLPHILVDSPQLIWVLPYSCGFATYGYLA</sequence>
<keyword evidence="2" id="KW-1185">Reference proteome</keyword>
<proteinExistence type="predicted"/>
<dbReference type="Proteomes" id="UP000823674">
    <property type="component" value="Chromosome A05"/>
</dbReference>
<organism evidence="1 2">
    <name type="scientific">Brassica rapa subsp. trilocularis</name>
    <dbReference type="NCBI Taxonomy" id="1813537"/>
    <lineage>
        <taxon>Eukaryota</taxon>
        <taxon>Viridiplantae</taxon>
        <taxon>Streptophyta</taxon>
        <taxon>Embryophyta</taxon>
        <taxon>Tracheophyta</taxon>
        <taxon>Spermatophyta</taxon>
        <taxon>Magnoliopsida</taxon>
        <taxon>eudicotyledons</taxon>
        <taxon>Gunneridae</taxon>
        <taxon>Pentapetalae</taxon>
        <taxon>rosids</taxon>
        <taxon>malvids</taxon>
        <taxon>Brassicales</taxon>
        <taxon>Brassicaceae</taxon>
        <taxon>Brassiceae</taxon>
        <taxon>Brassica</taxon>
    </lineage>
</organism>
<accession>A0ABQ7MJD1</accession>
<evidence type="ECO:0000313" key="1">
    <source>
        <dbReference type="EMBL" id="KAG5398006.1"/>
    </source>
</evidence>
<reference evidence="1 2" key="1">
    <citation type="submission" date="2021-03" db="EMBL/GenBank/DDBJ databases">
        <authorList>
            <person name="King G.J."/>
            <person name="Bancroft I."/>
            <person name="Baten A."/>
            <person name="Bloomfield J."/>
            <person name="Borpatragohain P."/>
            <person name="He Z."/>
            <person name="Irish N."/>
            <person name="Irwin J."/>
            <person name="Liu K."/>
            <person name="Mauleon R.P."/>
            <person name="Moore J."/>
            <person name="Morris R."/>
            <person name="Ostergaard L."/>
            <person name="Wang B."/>
            <person name="Wells R."/>
        </authorList>
    </citation>
    <scope>NUCLEOTIDE SEQUENCE [LARGE SCALE GENOMIC DNA]</scope>
    <source>
        <strain evidence="1">R-o-18</strain>
        <tissue evidence="1">Leaf</tissue>
    </source>
</reference>
<protein>
    <submittedName>
        <fullName evidence="1">Uncharacterized protein</fullName>
    </submittedName>
</protein>
<feature type="non-terminal residue" evidence="1">
    <location>
        <position position="1"/>
    </location>
</feature>
<evidence type="ECO:0000313" key="2">
    <source>
        <dbReference type="Proteomes" id="UP000823674"/>
    </source>
</evidence>
<gene>
    <name evidence="1" type="primary">A05g507330.1_BraROA</name>
    <name evidence="1" type="ORF">IGI04_019820</name>
</gene>